<keyword evidence="5 6" id="KW-0472">Membrane</keyword>
<feature type="transmembrane region" description="Helical" evidence="6">
    <location>
        <begin position="386"/>
        <end position="404"/>
    </location>
</feature>
<feature type="transmembrane region" description="Helical" evidence="6">
    <location>
        <begin position="362"/>
        <end position="380"/>
    </location>
</feature>
<gene>
    <name evidence="9" type="ORF">FQ775_19960</name>
</gene>
<evidence type="ECO:0000256" key="1">
    <source>
        <dbReference type="ARBA" id="ARBA00004651"/>
    </source>
</evidence>
<dbReference type="Proteomes" id="UP000321389">
    <property type="component" value="Chromosome"/>
</dbReference>
<dbReference type="InterPro" id="IPR004477">
    <property type="entry name" value="ComEC_N"/>
</dbReference>
<dbReference type="PANTHER" id="PTHR30619">
    <property type="entry name" value="DNA INTERNALIZATION/COMPETENCE PROTEIN COMEC/REC2"/>
    <property type="match status" value="1"/>
</dbReference>
<dbReference type="Pfam" id="PF13567">
    <property type="entry name" value="DUF4131"/>
    <property type="match status" value="1"/>
</dbReference>
<proteinExistence type="predicted"/>
<feature type="domain" description="DUF4131" evidence="8">
    <location>
        <begin position="59"/>
        <end position="208"/>
    </location>
</feature>
<keyword evidence="3 6" id="KW-0812">Transmembrane</keyword>
<feature type="transmembrane region" description="Helical" evidence="6">
    <location>
        <begin position="430"/>
        <end position="456"/>
    </location>
</feature>
<evidence type="ECO:0000259" key="8">
    <source>
        <dbReference type="Pfam" id="PF13567"/>
    </source>
</evidence>
<keyword evidence="4 6" id="KW-1133">Transmembrane helix</keyword>
<feature type="transmembrane region" description="Helical" evidence="6">
    <location>
        <begin position="281"/>
        <end position="307"/>
    </location>
</feature>
<keyword evidence="10" id="KW-1185">Reference proteome</keyword>
<sequence>MPLRSQRTLAVRLSAWPAHVAAGIPAALELEQARGTPFLLLPVCLGAGAATYFALPVEPGWPFVSGLMLAVVALRQALAAKRHLAFLCTALLVVCLGLAAGKIEAWRAGTAMLGSSVSTVLTGRVVAVEHQASGRTRLTVDVEATRRPLLRYAPDRIRASARNDPGVAAGDRIEGVVRLFPPSGPVRPHGYDFAFESYMAGIGATGFFLGDPRRIEAAPDSNVRRHWAARVANMREAIAARIRRHLDGAAGEVAAALIAGVRAGIPEETNEALRKAGLAHVLSISGLHMALVAGTVMLALRALFAALPGFSSRHPVKKYAAAAALVAASYYLLVSGAAVAAQRSFIMIAVMLVALLFDRGAITMRNLAIAAMIIIAIAPHEVVGPSFQMSFAATAALIAAYAAWAERAAAAPRRDWSPEAGLVRRLASRAAYYTTGLAMTSLIAGGATTLFAVWHFHRAAPLGLIANLAAMPVVSLIVMPFAVIAGVLMPLGLEGPALRVMGQGISAMVAIADWVAERTPFDAVGAISPAALLWLTAALIVATVATTRLRLIAVPLAVAGLAAMLAGRHPDLLVSEDGKLLALARSDGGLAVSRSRPNGFTVGIWQKALASERLVKPETSKDAEASSLLGAADGSGDAFICADDTCIARHAGGAVIVQSATAETAAPFCAIAAIIIIEDATAKDPCGDSKVLVVTARDLARRGSLAVHFDAGTNQASAEFAISEPFRPWHDHRRFSREARGLPPYRRGED</sequence>
<feature type="transmembrane region" description="Helical" evidence="6">
    <location>
        <begin position="61"/>
        <end position="78"/>
    </location>
</feature>
<dbReference type="Pfam" id="PF03772">
    <property type="entry name" value="Competence"/>
    <property type="match status" value="1"/>
</dbReference>
<organism evidence="9 10">
    <name type="scientific">Nitratireductor mangrovi</name>
    <dbReference type="NCBI Taxonomy" id="2599600"/>
    <lineage>
        <taxon>Bacteria</taxon>
        <taxon>Pseudomonadati</taxon>
        <taxon>Pseudomonadota</taxon>
        <taxon>Alphaproteobacteria</taxon>
        <taxon>Hyphomicrobiales</taxon>
        <taxon>Phyllobacteriaceae</taxon>
        <taxon>Nitratireductor</taxon>
    </lineage>
</organism>
<dbReference type="GO" id="GO:0005886">
    <property type="term" value="C:plasma membrane"/>
    <property type="evidence" value="ECO:0007669"/>
    <property type="project" value="UniProtKB-SubCell"/>
</dbReference>
<evidence type="ECO:0000313" key="9">
    <source>
        <dbReference type="EMBL" id="QDZ03434.1"/>
    </source>
</evidence>
<dbReference type="AlphaFoldDB" id="A0A5B8L674"/>
<dbReference type="PANTHER" id="PTHR30619:SF1">
    <property type="entry name" value="RECOMBINATION PROTEIN 2"/>
    <property type="match status" value="1"/>
</dbReference>
<dbReference type="InterPro" id="IPR025405">
    <property type="entry name" value="DUF4131"/>
</dbReference>
<feature type="transmembrane region" description="Helical" evidence="6">
    <location>
        <begin position="109"/>
        <end position="127"/>
    </location>
</feature>
<feature type="transmembrane region" description="Helical" evidence="6">
    <location>
        <begin position="85"/>
        <end position="103"/>
    </location>
</feature>
<feature type="transmembrane region" description="Helical" evidence="6">
    <location>
        <begin position="523"/>
        <end position="542"/>
    </location>
</feature>
<evidence type="ECO:0000256" key="2">
    <source>
        <dbReference type="ARBA" id="ARBA00022475"/>
    </source>
</evidence>
<evidence type="ECO:0000256" key="6">
    <source>
        <dbReference type="SAM" id="Phobius"/>
    </source>
</evidence>
<accession>A0A5B8L674</accession>
<feature type="domain" description="ComEC/Rec2-related protein" evidence="7">
    <location>
        <begin position="257"/>
        <end position="545"/>
    </location>
</feature>
<keyword evidence="2" id="KW-1003">Cell membrane</keyword>
<evidence type="ECO:0000256" key="5">
    <source>
        <dbReference type="ARBA" id="ARBA00023136"/>
    </source>
</evidence>
<evidence type="ECO:0000256" key="4">
    <source>
        <dbReference type="ARBA" id="ARBA00022989"/>
    </source>
</evidence>
<dbReference type="EMBL" id="CP042301">
    <property type="protein sequence ID" value="QDZ03434.1"/>
    <property type="molecule type" value="Genomic_DNA"/>
</dbReference>
<evidence type="ECO:0000256" key="3">
    <source>
        <dbReference type="ARBA" id="ARBA00022692"/>
    </source>
</evidence>
<feature type="transmembrane region" description="Helical" evidence="6">
    <location>
        <begin position="38"/>
        <end position="55"/>
    </location>
</feature>
<evidence type="ECO:0000259" key="7">
    <source>
        <dbReference type="Pfam" id="PF03772"/>
    </source>
</evidence>
<protein>
    <submittedName>
        <fullName evidence="9">DUF4131 domain-containing protein</fullName>
    </submittedName>
</protein>
<dbReference type="KEGG" id="niy:FQ775_19960"/>
<dbReference type="NCBIfam" id="TIGR00360">
    <property type="entry name" value="ComEC_N-term"/>
    <property type="match status" value="1"/>
</dbReference>
<evidence type="ECO:0000313" key="10">
    <source>
        <dbReference type="Proteomes" id="UP000321389"/>
    </source>
</evidence>
<comment type="subcellular location">
    <subcellularLocation>
        <location evidence="1">Cell membrane</location>
        <topology evidence="1">Multi-pass membrane protein</topology>
    </subcellularLocation>
</comment>
<feature type="transmembrane region" description="Helical" evidence="6">
    <location>
        <begin position="319"/>
        <end position="341"/>
    </location>
</feature>
<name>A0A5B8L674_9HYPH</name>
<dbReference type="InterPro" id="IPR052159">
    <property type="entry name" value="Competence_DNA_uptake"/>
</dbReference>
<reference evidence="9" key="1">
    <citation type="submission" date="2020-04" db="EMBL/GenBank/DDBJ databases">
        <title>Nitratireductor sp. nov. isolated from mangrove soil.</title>
        <authorList>
            <person name="Ye Y."/>
        </authorList>
    </citation>
    <scope>NUCLEOTIDE SEQUENCE</scope>
    <source>
        <strain evidence="9">SY7</strain>
    </source>
</reference>
<feature type="transmembrane region" description="Helical" evidence="6">
    <location>
        <begin position="462"/>
        <end position="488"/>
    </location>
</feature>
<dbReference type="OrthoDB" id="9790149at2"/>